<feature type="compositionally biased region" description="Polar residues" evidence="6">
    <location>
        <begin position="78"/>
        <end position="104"/>
    </location>
</feature>
<accession>A0ABD1AWD5</accession>
<dbReference type="PROSITE" id="PS50811">
    <property type="entry name" value="WRKY"/>
    <property type="match status" value="1"/>
</dbReference>
<dbReference type="InterPro" id="IPR036576">
    <property type="entry name" value="WRKY_dom_sf"/>
</dbReference>
<dbReference type="InterPro" id="IPR003657">
    <property type="entry name" value="WRKY_dom"/>
</dbReference>
<comment type="caution">
    <text evidence="8">The sequence shown here is derived from an EMBL/GenBank/DDBJ whole genome shotgun (WGS) entry which is preliminary data.</text>
</comment>
<feature type="compositionally biased region" description="Low complexity" evidence="6">
    <location>
        <begin position="111"/>
        <end position="125"/>
    </location>
</feature>
<evidence type="ECO:0000313" key="9">
    <source>
        <dbReference type="Proteomes" id="UP001558713"/>
    </source>
</evidence>
<dbReference type="SMART" id="SM00774">
    <property type="entry name" value="WRKY"/>
    <property type="match status" value="1"/>
</dbReference>
<feature type="compositionally biased region" description="Low complexity" evidence="6">
    <location>
        <begin position="524"/>
        <end position="550"/>
    </location>
</feature>
<feature type="domain" description="WRKY" evidence="7">
    <location>
        <begin position="228"/>
        <end position="294"/>
    </location>
</feature>
<keyword evidence="5" id="KW-0539">Nucleus</keyword>
<evidence type="ECO:0000256" key="3">
    <source>
        <dbReference type="ARBA" id="ARBA00023125"/>
    </source>
</evidence>
<dbReference type="AlphaFoldDB" id="A0ABD1AWD5"/>
<reference evidence="8 9" key="1">
    <citation type="submission" date="2024-04" db="EMBL/GenBank/DDBJ databases">
        <title>Genome assembly C_amara_ONT_v2.</title>
        <authorList>
            <person name="Yant L."/>
            <person name="Moore C."/>
            <person name="Slenker M."/>
        </authorList>
    </citation>
    <scope>NUCLEOTIDE SEQUENCE [LARGE SCALE GENOMIC DNA]</scope>
    <source>
        <tissue evidence="8">Leaf</tissue>
    </source>
</reference>
<dbReference type="GO" id="GO:0003677">
    <property type="term" value="F:DNA binding"/>
    <property type="evidence" value="ECO:0007669"/>
    <property type="project" value="UniProtKB-KW"/>
</dbReference>
<keyword evidence="3" id="KW-0238">DNA-binding</keyword>
<dbReference type="PANTHER" id="PTHR31429:SF24">
    <property type="entry name" value="WRKY TRANSCRIPTION FACTOR 72-RELATED"/>
    <property type="match status" value="1"/>
</dbReference>
<evidence type="ECO:0000256" key="6">
    <source>
        <dbReference type="SAM" id="MobiDB-lite"/>
    </source>
</evidence>
<evidence type="ECO:0000256" key="5">
    <source>
        <dbReference type="ARBA" id="ARBA00023242"/>
    </source>
</evidence>
<feature type="region of interest" description="Disordered" evidence="6">
    <location>
        <begin position="521"/>
        <end position="558"/>
    </location>
</feature>
<organism evidence="8 9">
    <name type="scientific">Cardamine amara subsp. amara</name>
    <dbReference type="NCBI Taxonomy" id="228776"/>
    <lineage>
        <taxon>Eukaryota</taxon>
        <taxon>Viridiplantae</taxon>
        <taxon>Streptophyta</taxon>
        <taxon>Embryophyta</taxon>
        <taxon>Tracheophyta</taxon>
        <taxon>Spermatophyta</taxon>
        <taxon>Magnoliopsida</taxon>
        <taxon>eudicotyledons</taxon>
        <taxon>Gunneridae</taxon>
        <taxon>Pentapetalae</taxon>
        <taxon>rosids</taxon>
        <taxon>malvids</taxon>
        <taxon>Brassicales</taxon>
        <taxon>Brassicaceae</taxon>
        <taxon>Cardamineae</taxon>
        <taxon>Cardamine</taxon>
    </lineage>
</organism>
<evidence type="ECO:0000256" key="4">
    <source>
        <dbReference type="ARBA" id="ARBA00023163"/>
    </source>
</evidence>
<dbReference type="SUPFAM" id="SSF118290">
    <property type="entry name" value="WRKY DNA-binding domain"/>
    <property type="match status" value="1"/>
</dbReference>
<dbReference type="EMBL" id="JBANAX010000510">
    <property type="protein sequence ID" value="KAL1205935.1"/>
    <property type="molecule type" value="Genomic_DNA"/>
</dbReference>
<keyword evidence="4" id="KW-0804">Transcription</keyword>
<evidence type="ECO:0000313" key="8">
    <source>
        <dbReference type="EMBL" id="KAL1205935.1"/>
    </source>
</evidence>
<evidence type="ECO:0000256" key="1">
    <source>
        <dbReference type="ARBA" id="ARBA00004123"/>
    </source>
</evidence>
<dbReference type="InterPro" id="IPR044810">
    <property type="entry name" value="WRKY_plant"/>
</dbReference>
<sequence length="558" mass="60020">MEVLLKLPISDSPLKDKVLGSVQIHEASKGDGDNQELESAKAEMNEVKEENEKLKGMLERIESDYKSLKLRFFDIIQQEPSKNPTQNQNMVDHPKPTTTDFSSSDQERELVSLSLGRRSSSPSDSIPRKEEKTEATSAEVNADEELTKAGLTLGINNGRDPNGTVSIENPANSSLENSSEEAPGETWPPSKVTGKRSSPAPASGGDADGEASQQNHVKRARVCVRARCDTPTMNDGCQWRKYGQKIAKGNPCPRAYYRCTVAPGCPVRKQVQRCADDMSILITTYEGTHSHPLPLSATTMASTTSAAASMLLSGSSSSTSAAEMIGNNLYDNSRFNNNNKSFYSPTLHSPLHPTVTLDLTAPQHSSSSSSSLPSLNFNKFSNSFQRFPPTSLNFSSNSSSSSNSSTLNLPAIWGNGYSSYTPYPYNNVQFGTSNLGKTVQNSQSLTETLTKALTSDPSFHSVIAAAISTMVGSNGEQQIVGPRHPISNNIQQTSAANSNKGCGGYFSSLLMSNIMANNNQTGASSLDQPSSQLPPFSLFKNSSSSSSTTSFVNKEEKS</sequence>
<feature type="compositionally biased region" description="Low complexity" evidence="6">
    <location>
        <begin position="168"/>
        <end position="177"/>
    </location>
</feature>
<dbReference type="FunFam" id="2.20.25.80:FF:000002">
    <property type="entry name" value="probable WRKY transcription factor 31"/>
    <property type="match status" value="1"/>
</dbReference>
<feature type="region of interest" description="Disordered" evidence="6">
    <location>
        <begin position="26"/>
        <end position="48"/>
    </location>
</feature>
<name>A0ABD1AWD5_CARAN</name>
<dbReference type="Gene3D" id="2.20.25.80">
    <property type="entry name" value="WRKY domain"/>
    <property type="match status" value="1"/>
</dbReference>
<evidence type="ECO:0000256" key="2">
    <source>
        <dbReference type="ARBA" id="ARBA00023015"/>
    </source>
</evidence>
<dbReference type="Proteomes" id="UP001558713">
    <property type="component" value="Unassembled WGS sequence"/>
</dbReference>
<gene>
    <name evidence="8" type="ORF">V5N11_018014</name>
</gene>
<keyword evidence="9" id="KW-1185">Reference proteome</keyword>
<feature type="region of interest" description="Disordered" evidence="6">
    <location>
        <begin position="77"/>
        <end position="218"/>
    </location>
</feature>
<comment type="subcellular location">
    <subcellularLocation>
        <location evidence="1">Nucleus</location>
    </subcellularLocation>
</comment>
<proteinExistence type="predicted"/>
<keyword evidence="2" id="KW-0805">Transcription regulation</keyword>
<dbReference type="PANTHER" id="PTHR31429">
    <property type="entry name" value="WRKY TRANSCRIPTION FACTOR 36-RELATED"/>
    <property type="match status" value="1"/>
</dbReference>
<protein>
    <submittedName>
        <fullName evidence="8">WRKY transcription factor 72</fullName>
    </submittedName>
</protein>
<dbReference type="GO" id="GO:0005634">
    <property type="term" value="C:nucleus"/>
    <property type="evidence" value="ECO:0007669"/>
    <property type="project" value="UniProtKB-SubCell"/>
</dbReference>
<dbReference type="Pfam" id="PF03106">
    <property type="entry name" value="WRKY"/>
    <property type="match status" value="1"/>
</dbReference>
<evidence type="ECO:0000259" key="7">
    <source>
        <dbReference type="PROSITE" id="PS50811"/>
    </source>
</evidence>